<sequence length="136" mass="14945">MKKSVLQHTPMTRKQNKPIGVKPVGTLRVIPHDFITQDVTHRSAAHRQAWMTPISLFDRIYRQESYGVDRFLDESHIGCVLQAVDSGGAYGEELIRADVVGEARGERGAGVSEGAKGEERGGRGTMAVVRGRDMTV</sequence>
<dbReference type="EMBL" id="BSYO01000002">
    <property type="protein sequence ID" value="GMH00591.1"/>
    <property type="molecule type" value="Genomic_DNA"/>
</dbReference>
<dbReference type="AlphaFoldDB" id="A0AAD3RY95"/>
<keyword evidence="2" id="KW-1185">Reference proteome</keyword>
<evidence type="ECO:0000313" key="2">
    <source>
        <dbReference type="Proteomes" id="UP001279734"/>
    </source>
</evidence>
<accession>A0AAD3RY95</accession>
<evidence type="ECO:0000313" key="1">
    <source>
        <dbReference type="EMBL" id="GMH00591.1"/>
    </source>
</evidence>
<gene>
    <name evidence="1" type="ORF">Nepgr_002430</name>
</gene>
<name>A0AAD3RY95_NEPGR</name>
<comment type="caution">
    <text evidence="1">The sequence shown here is derived from an EMBL/GenBank/DDBJ whole genome shotgun (WGS) entry which is preliminary data.</text>
</comment>
<proteinExistence type="predicted"/>
<protein>
    <submittedName>
        <fullName evidence="1">Uncharacterized protein</fullName>
    </submittedName>
</protein>
<dbReference type="Proteomes" id="UP001279734">
    <property type="component" value="Unassembled WGS sequence"/>
</dbReference>
<organism evidence="1 2">
    <name type="scientific">Nepenthes gracilis</name>
    <name type="common">Slender pitcher plant</name>
    <dbReference type="NCBI Taxonomy" id="150966"/>
    <lineage>
        <taxon>Eukaryota</taxon>
        <taxon>Viridiplantae</taxon>
        <taxon>Streptophyta</taxon>
        <taxon>Embryophyta</taxon>
        <taxon>Tracheophyta</taxon>
        <taxon>Spermatophyta</taxon>
        <taxon>Magnoliopsida</taxon>
        <taxon>eudicotyledons</taxon>
        <taxon>Gunneridae</taxon>
        <taxon>Pentapetalae</taxon>
        <taxon>Caryophyllales</taxon>
        <taxon>Nepenthaceae</taxon>
        <taxon>Nepenthes</taxon>
    </lineage>
</organism>
<reference evidence="1" key="1">
    <citation type="submission" date="2023-05" db="EMBL/GenBank/DDBJ databases">
        <title>Nepenthes gracilis genome sequencing.</title>
        <authorList>
            <person name="Fukushima K."/>
        </authorList>
    </citation>
    <scope>NUCLEOTIDE SEQUENCE</scope>
    <source>
        <strain evidence="1">SING2019-196</strain>
    </source>
</reference>